<dbReference type="InterPro" id="IPR015943">
    <property type="entry name" value="WD40/YVTN_repeat-like_dom_sf"/>
</dbReference>
<feature type="non-terminal residue" evidence="2">
    <location>
        <position position="1"/>
    </location>
</feature>
<dbReference type="Proteomes" id="UP001642464">
    <property type="component" value="Unassembled WGS sequence"/>
</dbReference>
<dbReference type="SUPFAM" id="SSF50998">
    <property type="entry name" value="Quinoprotein alcohol dehydrogenase-like"/>
    <property type="match status" value="1"/>
</dbReference>
<feature type="region of interest" description="Disordered" evidence="1">
    <location>
        <begin position="196"/>
        <end position="227"/>
    </location>
</feature>
<proteinExistence type="predicted"/>
<reference evidence="2 3" key="1">
    <citation type="submission" date="2024-02" db="EMBL/GenBank/DDBJ databases">
        <authorList>
            <person name="Chen Y."/>
            <person name="Shah S."/>
            <person name="Dougan E. K."/>
            <person name="Thang M."/>
            <person name="Chan C."/>
        </authorList>
    </citation>
    <scope>NUCLEOTIDE SEQUENCE [LARGE SCALE GENOMIC DNA]</scope>
</reference>
<dbReference type="InterPro" id="IPR011047">
    <property type="entry name" value="Quinoprotein_ADH-like_sf"/>
</dbReference>
<keyword evidence="3" id="KW-1185">Reference proteome</keyword>
<dbReference type="EMBL" id="CAXAMM010027538">
    <property type="protein sequence ID" value="CAK9060984.1"/>
    <property type="molecule type" value="Genomic_DNA"/>
</dbReference>
<gene>
    <name evidence="2" type="ORF">SCF082_LOCUS32028</name>
</gene>
<evidence type="ECO:0000313" key="2">
    <source>
        <dbReference type="EMBL" id="CAK9060984.1"/>
    </source>
</evidence>
<evidence type="ECO:0000256" key="1">
    <source>
        <dbReference type="SAM" id="MobiDB-lite"/>
    </source>
</evidence>
<evidence type="ECO:0000313" key="3">
    <source>
        <dbReference type="Proteomes" id="UP001642464"/>
    </source>
</evidence>
<sequence length="227" mass="24940">TIWEREEPADTIPFEVNDKLLGLLTRRGKGQLIEMETGDTFATFQVEMPQRLQAIACLLVEGTYLVLVSGPVEDEQLVSAPQPRQGYRHPFVTGSFTAIDSATGEIRWQRPFDETVVSIDQPKGLPIFVAAAARKFSPKEGAPHGGRVTVFDVRTGKELVRSESEYPMGVLHAVDGFLEERKVTVRTRYELIELQYGSSEDGADSDRDAEDGAGPGNAEPSLNKSSS</sequence>
<dbReference type="Gene3D" id="2.130.10.10">
    <property type="entry name" value="YVTN repeat-like/Quinoprotein amine dehydrogenase"/>
    <property type="match status" value="1"/>
</dbReference>
<accession>A0ABP0NF12</accession>
<feature type="compositionally biased region" description="Acidic residues" evidence="1">
    <location>
        <begin position="201"/>
        <end position="211"/>
    </location>
</feature>
<organism evidence="2 3">
    <name type="scientific">Durusdinium trenchii</name>
    <dbReference type="NCBI Taxonomy" id="1381693"/>
    <lineage>
        <taxon>Eukaryota</taxon>
        <taxon>Sar</taxon>
        <taxon>Alveolata</taxon>
        <taxon>Dinophyceae</taxon>
        <taxon>Suessiales</taxon>
        <taxon>Symbiodiniaceae</taxon>
        <taxon>Durusdinium</taxon>
    </lineage>
</organism>
<protein>
    <submittedName>
        <fullName evidence="2">Outer membrane protein assembly factor BamB</fullName>
    </submittedName>
</protein>
<name>A0ABP0NF12_9DINO</name>
<comment type="caution">
    <text evidence="2">The sequence shown here is derived from an EMBL/GenBank/DDBJ whole genome shotgun (WGS) entry which is preliminary data.</text>
</comment>